<dbReference type="EMBL" id="KV750648">
    <property type="protein sequence ID" value="OCL03970.1"/>
    <property type="molecule type" value="Genomic_DNA"/>
</dbReference>
<name>A0A8E2ESD4_9PEZI</name>
<feature type="signal peptide" evidence="2">
    <location>
        <begin position="1"/>
        <end position="17"/>
    </location>
</feature>
<proteinExistence type="predicted"/>
<keyword evidence="6" id="KW-1185">Reference proteome</keyword>
<feature type="region of interest" description="Disordered" evidence="1">
    <location>
        <begin position="705"/>
        <end position="724"/>
    </location>
</feature>
<dbReference type="AlphaFoldDB" id="A0A8E2ESD4"/>
<evidence type="ECO:0000256" key="2">
    <source>
        <dbReference type="SAM" id="SignalP"/>
    </source>
</evidence>
<evidence type="ECO:0008006" key="7">
    <source>
        <dbReference type="Google" id="ProtNLM"/>
    </source>
</evidence>
<dbReference type="InterPro" id="IPR005151">
    <property type="entry name" value="Tail-specific_protease"/>
</dbReference>
<dbReference type="InterPro" id="IPR056186">
    <property type="entry name" value="PDZ_CPAF-rel"/>
</dbReference>
<evidence type="ECO:0000259" key="3">
    <source>
        <dbReference type="Pfam" id="PF03572"/>
    </source>
</evidence>
<feature type="compositionally biased region" description="Polar residues" evidence="1">
    <location>
        <begin position="705"/>
        <end position="723"/>
    </location>
</feature>
<keyword evidence="2" id="KW-0732">Signal</keyword>
<dbReference type="PANTHER" id="PTHR37049:SF4">
    <property type="entry name" value="RHODANESE DOMAIN-CONTAINING PROTEIN"/>
    <property type="match status" value="1"/>
</dbReference>
<sequence length="747" mass="79284">MRATSLLLAAGAASASAMTTTTSSPSTITGEPCAVVSASLAALGPSDRPLVPAEVGYNCLNSVKVDVAGDIQQIEELKAYLQWQTTFTYLSNPPAGYTEKPVDILGGLDSISQKVKSGGYSSEWAVQSDISSLLNQAYDNHLAFLSDMSFVIAFERAFSLVSISKDGVALPELYIYEDIIKTQNGEKFTPSAINTINGQNATSYVSNQALQTTYHDADTRFNAMFPNQALMSTGENSLGTFRIGNYDGPSTTFVFSNGSTLDSPNSAVVVQSFDGVDSGEAFFSKFCQGPGSSAATTAAPSAASSTAAASSTGGQAPTPSPTGYPEPVVIHSELAIGGYFINETGFEDVAVLSIPLFEPPSGKQDAILEYQSVLREFLASATSSGKTRLIVDTRGNGGGNIILGFEIFKQLFPSIAPFGASRFHAHSAFELIGAALADVVNNETYIHENGADFLSDVENFSFFDYQLLLDINNQDFKTFEDYYGPHIIHDDNYTSVWRYNFSNALSTSYPFFSLTGYINETKVTAQPFKSENIVLLQDGFCSSTCTIFSELMKEQGRVESIAIGGLPVNAPMQAIGGTKGSMTLTFTNIQQLAQQSFQLAAVQSEKMAEMLNSTIINTLAYPQQLLNRVAYNGAAAAAQVNAADNLRNGDASETPLEFVYEAADCKVFYTAEMVGNVEETWKAAATAQWGKGGCVPGSTDAPSSISGGVYNGTNSTNPTQPHTNAAPAWGVPGLLVVAAGAVIALFL</sequence>
<dbReference type="GO" id="GO:0006508">
    <property type="term" value="P:proteolysis"/>
    <property type="evidence" value="ECO:0007669"/>
    <property type="project" value="InterPro"/>
</dbReference>
<dbReference type="InterPro" id="IPR052766">
    <property type="entry name" value="S41A_metabolite_peptidase"/>
</dbReference>
<gene>
    <name evidence="5" type="ORF">AOQ84DRAFT_391858</name>
</gene>
<evidence type="ECO:0000256" key="1">
    <source>
        <dbReference type="SAM" id="MobiDB-lite"/>
    </source>
</evidence>
<organism evidence="5 6">
    <name type="scientific">Glonium stellatum</name>
    <dbReference type="NCBI Taxonomy" id="574774"/>
    <lineage>
        <taxon>Eukaryota</taxon>
        <taxon>Fungi</taxon>
        <taxon>Dikarya</taxon>
        <taxon>Ascomycota</taxon>
        <taxon>Pezizomycotina</taxon>
        <taxon>Dothideomycetes</taxon>
        <taxon>Pleosporomycetidae</taxon>
        <taxon>Gloniales</taxon>
        <taxon>Gloniaceae</taxon>
        <taxon>Glonium</taxon>
    </lineage>
</organism>
<dbReference type="GO" id="GO:0008236">
    <property type="term" value="F:serine-type peptidase activity"/>
    <property type="evidence" value="ECO:0007669"/>
    <property type="project" value="InterPro"/>
</dbReference>
<accession>A0A8E2ESD4</accession>
<reference evidence="5 6" key="1">
    <citation type="journal article" date="2016" name="Nat. Commun.">
        <title>Ectomycorrhizal ecology is imprinted in the genome of the dominant symbiotic fungus Cenococcum geophilum.</title>
        <authorList>
            <consortium name="DOE Joint Genome Institute"/>
            <person name="Peter M."/>
            <person name="Kohler A."/>
            <person name="Ohm R.A."/>
            <person name="Kuo A."/>
            <person name="Krutzmann J."/>
            <person name="Morin E."/>
            <person name="Arend M."/>
            <person name="Barry K.W."/>
            <person name="Binder M."/>
            <person name="Choi C."/>
            <person name="Clum A."/>
            <person name="Copeland A."/>
            <person name="Grisel N."/>
            <person name="Haridas S."/>
            <person name="Kipfer T."/>
            <person name="LaButti K."/>
            <person name="Lindquist E."/>
            <person name="Lipzen A."/>
            <person name="Maire R."/>
            <person name="Meier B."/>
            <person name="Mihaltcheva S."/>
            <person name="Molinier V."/>
            <person name="Murat C."/>
            <person name="Poggeler S."/>
            <person name="Quandt C.A."/>
            <person name="Sperisen C."/>
            <person name="Tritt A."/>
            <person name="Tisserant E."/>
            <person name="Crous P.W."/>
            <person name="Henrissat B."/>
            <person name="Nehls U."/>
            <person name="Egli S."/>
            <person name="Spatafora J.W."/>
            <person name="Grigoriev I.V."/>
            <person name="Martin F.M."/>
        </authorList>
    </citation>
    <scope>NUCLEOTIDE SEQUENCE [LARGE SCALE GENOMIC DNA]</scope>
    <source>
        <strain evidence="5 6">CBS 207.34</strain>
    </source>
</reference>
<dbReference type="PANTHER" id="PTHR37049">
    <property type="entry name" value="PEPTIDASE S41 FAMILY PROTEIN"/>
    <property type="match status" value="1"/>
</dbReference>
<dbReference type="Proteomes" id="UP000250140">
    <property type="component" value="Unassembled WGS sequence"/>
</dbReference>
<dbReference type="InterPro" id="IPR029045">
    <property type="entry name" value="ClpP/crotonase-like_dom_sf"/>
</dbReference>
<dbReference type="Pfam" id="PF03572">
    <property type="entry name" value="Peptidase_S41"/>
    <property type="match status" value="1"/>
</dbReference>
<feature type="chain" id="PRO_5034685020" description="Tail specific protease domain-containing protein" evidence="2">
    <location>
        <begin position="18"/>
        <end position="747"/>
    </location>
</feature>
<evidence type="ECO:0000259" key="4">
    <source>
        <dbReference type="Pfam" id="PF23658"/>
    </source>
</evidence>
<dbReference type="Gene3D" id="3.90.226.10">
    <property type="entry name" value="2-enoyl-CoA Hydratase, Chain A, domain 1"/>
    <property type="match status" value="1"/>
</dbReference>
<evidence type="ECO:0000313" key="6">
    <source>
        <dbReference type="Proteomes" id="UP000250140"/>
    </source>
</evidence>
<evidence type="ECO:0000313" key="5">
    <source>
        <dbReference type="EMBL" id="OCL03970.1"/>
    </source>
</evidence>
<feature type="domain" description="CPAF-like PDZ" evidence="4">
    <location>
        <begin position="154"/>
        <end position="274"/>
    </location>
</feature>
<protein>
    <recommendedName>
        <fullName evidence="7">Tail specific protease domain-containing protein</fullName>
    </recommendedName>
</protein>
<dbReference type="Pfam" id="PF23658">
    <property type="entry name" value="PDZ_CPAF_rel"/>
    <property type="match status" value="1"/>
</dbReference>
<dbReference type="OrthoDB" id="27214at2759"/>
<feature type="domain" description="Tail specific protease" evidence="3">
    <location>
        <begin position="349"/>
        <end position="560"/>
    </location>
</feature>
<dbReference type="SUPFAM" id="SSF52096">
    <property type="entry name" value="ClpP/crotonase"/>
    <property type="match status" value="1"/>
</dbReference>